<dbReference type="AlphaFoldDB" id="A0A3B6PR42"/>
<dbReference type="EnsemblPlants" id="TraesCS6B02G374900.1">
    <property type="protein sequence ID" value="TraesCS6B02G374900.1"/>
    <property type="gene ID" value="TraesCS6B02G374900"/>
</dbReference>
<proteinExistence type="predicted"/>
<dbReference type="Gramene" id="TraesCS6B03G1060000.1">
    <property type="protein sequence ID" value="TraesCS6B03G1060000.1.CDS"/>
    <property type="gene ID" value="TraesCS6B03G1060000"/>
</dbReference>
<accession>A0A3B6PR42</accession>
<evidence type="ECO:0000313" key="1">
    <source>
        <dbReference type="EnsemblPlants" id="TraesCS6B02G374900.1"/>
    </source>
</evidence>
<reference evidence="1" key="2">
    <citation type="submission" date="2018-10" db="UniProtKB">
        <authorList>
            <consortium name="EnsemblPlants"/>
        </authorList>
    </citation>
    <scope>IDENTIFICATION</scope>
</reference>
<organism evidence="1">
    <name type="scientific">Triticum aestivum</name>
    <name type="common">Wheat</name>
    <dbReference type="NCBI Taxonomy" id="4565"/>
    <lineage>
        <taxon>Eukaryota</taxon>
        <taxon>Viridiplantae</taxon>
        <taxon>Streptophyta</taxon>
        <taxon>Embryophyta</taxon>
        <taxon>Tracheophyta</taxon>
        <taxon>Spermatophyta</taxon>
        <taxon>Magnoliopsida</taxon>
        <taxon>Liliopsida</taxon>
        <taxon>Poales</taxon>
        <taxon>Poaceae</taxon>
        <taxon>BOP clade</taxon>
        <taxon>Pooideae</taxon>
        <taxon>Triticodae</taxon>
        <taxon>Triticeae</taxon>
        <taxon>Triticinae</taxon>
        <taxon>Triticum</taxon>
    </lineage>
</organism>
<name>A0A3B6PR42_WHEAT</name>
<dbReference type="STRING" id="4565.A0A3B6PR42"/>
<protein>
    <submittedName>
        <fullName evidence="1">Uncharacterized protein</fullName>
    </submittedName>
</protein>
<dbReference type="PANTHER" id="PTHR31286">
    <property type="entry name" value="GLYCINE-RICH CELL WALL STRUCTURAL PROTEIN 1.8-LIKE"/>
    <property type="match status" value="1"/>
</dbReference>
<evidence type="ECO:0000313" key="2">
    <source>
        <dbReference type="Proteomes" id="UP000019116"/>
    </source>
</evidence>
<dbReference type="Proteomes" id="UP000019116">
    <property type="component" value="Chromosome 6B"/>
</dbReference>
<dbReference type="OrthoDB" id="685486at2759"/>
<reference evidence="1" key="1">
    <citation type="submission" date="2018-08" db="EMBL/GenBank/DDBJ databases">
        <authorList>
            <person name="Rossello M."/>
        </authorList>
    </citation>
    <scope>NUCLEOTIDE SEQUENCE [LARGE SCALE GENOMIC DNA]</scope>
    <source>
        <strain evidence="1">cv. Chinese Spring</strain>
    </source>
</reference>
<sequence length="146" mass="16536">MGDSGTTFLEGFQGKFKNLQLSETEKKGIRIGKKQACSSRVNKLQAVGKLLSERPIRAEHVGRSLGGAWSPIFCVECIQLGRNFLFTFHTCGKDKALDAGPWRFNNNLLVMEDFVPSRTIDEYEFKTIPIWIRAYGIPMGMMSKHY</sequence>
<dbReference type="InterPro" id="IPR040256">
    <property type="entry name" value="At4g02000-like"/>
</dbReference>
<dbReference type="Gramene" id="TraesARI6B03G03565270.1">
    <property type="protein sequence ID" value="TraesARI6B03G03565270.1"/>
    <property type="gene ID" value="TraesARI6B03G03565270"/>
</dbReference>
<dbReference type="PANTHER" id="PTHR31286:SF180">
    <property type="entry name" value="OS10G0362600 PROTEIN"/>
    <property type="match status" value="1"/>
</dbReference>
<keyword evidence="2" id="KW-1185">Reference proteome</keyword>
<dbReference type="Gramene" id="TraesCS6B02G374900.1">
    <property type="protein sequence ID" value="TraesCS6B02G374900.1"/>
    <property type="gene ID" value="TraesCS6B02G374900"/>
</dbReference>